<feature type="binding site" evidence="18">
    <location>
        <position position="561"/>
    </location>
    <ligand>
        <name>a protein</name>
        <dbReference type="ChEBI" id="CHEBI:16541"/>
    </ligand>
    <ligandPart>
        <name>C-terminal Xaa-(2S)-2-hydroxyglycine residue</name>
        <dbReference type="ChEBI" id="CHEBI:142768"/>
    </ligandPart>
</feature>
<feature type="repeat" description="NHL" evidence="21">
    <location>
        <begin position="709"/>
        <end position="743"/>
    </location>
</feature>
<dbReference type="SUPFAM" id="SSF49742">
    <property type="entry name" value="PHM/PNGase F"/>
    <property type="match status" value="2"/>
</dbReference>
<feature type="binding site" evidence="18">
    <location>
        <position position="732"/>
    </location>
    <ligand>
        <name>a protein</name>
        <dbReference type="ChEBI" id="CHEBI:16541"/>
    </ligand>
    <ligandPart>
        <name>C-terminal Xaa-(2S)-2-hydroxyglycine residue</name>
        <dbReference type="ChEBI" id="CHEBI:142768"/>
    </ligandPart>
</feature>
<feature type="disulfide bond" evidence="20">
    <location>
        <begin position="200"/>
        <end position="307"/>
    </location>
</feature>
<feature type="disulfide bond" evidence="20">
    <location>
        <begin position="58"/>
        <end position="101"/>
    </location>
</feature>
<feature type="binding site" evidence="19">
    <location>
        <position position="812"/>
    </location>
    <ligand>
        <name>Zn(2+)</name>
        <dbReference type="ChEBI" id="CHEBI:29105"/>
        <note>catalytic</note>
    </ligand>
</feature>
<feature type="chain" id="PRO_5044725165" evidence="24">
    <location>
        <begin position="23"/>
        <end position="970"/>
    </location>
</feature>
<feature type="region of interest" description="Disordered" evidence="22">
    <location>
        <begin position="945"/>
        <end position="970"/>
    </location>
</feature>
<feature type="repeat" description="NHL" evidence="21">
    <location>
        <begin position="650"/>
        <end position="689"/>
    </location>
</feature>
<dbReference type="InterPro" id="IPR036939">
    <property type="entry name" value="Cu2_ascorb_mOase_N_sf"/>
</dbReference>
<feature type="disulfide bond" evidence="20">
    <location>
        <begin position="89"/>
        <end position="105"/>
    </location>
</feature>
<keyword evidence="23" id="KW-1133">Transmembrane helix</keyword>
<keyword evidence="16" id="KW-0511">Multifunctional enzyme</keyword>
<sequence length="970" mass="107879">MAIIWKIAACLSIFVMLFQGHGMDGVKHVDTSEFPTDTHTMDITMRGVKPKKDDAYFCTSYPIEDENYIVQYEALADGGTAHHIILFGCDEPASVEKFWKCGSVCSGKDQIIFAWAKNAPPLKMPKDVGLHIGKNAGIAHIVIQIHYVHKFEEDAQPDYSGIRLYVTKERQKYMAGIYLMLAYDLEIPPNTAKVTANVSCQFDWDDPIYPFGYRTHAHSLSTVISGYVKNSTWNMIGKGNPQWPQAFYPVQNPIIVRPGDYLIAQCTYSSIGSNKYTYIGSTSNDEMCNFYIMYYTKSSKEAKFGTCAGNREPLVFSGIPADSDVTLPPNPALDAAAKTHQHHVMNANGGGEEEEKKMQLSIVGNVVTTTAQAPGKTGNSDSEQKKFRGRSHPFEMSYSNPFLLSDYVNPDYTYHEYYDDSVSRNGDKYPTDSDDYDSYARPIGHFSVNPSEKRMPSKNRNRNKIFEYANKHRVEENDTGMKDNTNDNEDSDMGGNSMTAVPTIAGLVLTEPRKSTSVQASDYTDIGLKFVSAMPQSSSVTFGQVGGLATDSQGNVYIFHRADRVWNSMSFNYDNTFTEKDKPIQTDTIVVLGADESIKRQFGKGRFYMPHGISLDREGNIWLTDVALHQVFRIPVGKLEPDLVLGEKFVPGADDVHFCKPSDVIVMSTGEFFVSDGYCNSRILKFDKNGTLLKKWGTLSSSFSSDSPPGTFSIPHSLALAEDKGTICVADRENGRIQCFDLNGNMKKVIKLQEFGQRLFAIEYCPLHGGLIFAVNGPEFGSSTTVQGFTVDLNTGRLLSTWNVPAGMKNPHDVTVDSINHRIYVGEINPNKVWKFEMQGYSSNQVIVGQKLDISLQPSAIDIQKETGHLIDEKGLSGDDSGDYTTSLIIGALLVVPVCLLIIIVILVRLHSSGHCGLCKKQRKKPIFNIGNFLHSHKGFDRLSTEESDHELDDALDDSDKEEYSLSRKA</sequence>
<evidence type="ECO:0000256" key="8">
    <source>
        <dbReference type="ARBA" id="ARBA00022729"/>
    </source>
</evidence>
<dbReference type="Pfam" id="PF01082">
    <property type="entry name" value="Cu2_monooxygen"/>
    <property type="match status" value="1"/>
</dbReference>
<keyword evidence="8 24" id="KW-0732">Signal</keyword>
<keyword evidence="7 19" id="KW-0479">Metal-binding</keyword>
<evidence type="ECO:0000256" key="22">
    <source>
        <dbReference type="SAM" id="MobiDB-lite"/>
    </source>
</evidence>
<dbReference type="GO" id="GO:0046872">
    <property type="term" value="F:metal ion binding"/>
    <property type="evidence" value="ECO:0007669"/>
    <property type="project" value="UniProtKB-KW"/>
</dbReference>
<feature type="binding site" evidence="19">
    <location>
        <position position="216"/>
    </location>
    <ligand>
        <name>Cu(2+)</name>
        <dbReference type="ChEBI" id="CHEBI:29036"/>
        <label>1</label>
        <note>catalytic</note>
    </ligand>
</feature>
<keyword evidence="19" id="KW-0106">Calcium</keyword>
<comment type="catalytic activity">
    <reaction evidence="1">
        <text>a [peptide]-C-terminal (2S)-2-hydroxyglycine = a [peptide]-C-terminal amide + glyoxylate</text>
        <dbReference type="Rhea" id="RHEA:20924"/>
        <dbReference type="Rhea" id="RHEA-COMP:13485"/>
        <dbReference type="Rhea" id="RHEA-COMP:15321"/>
        <dbReference type="ChEBI" id="CHEBI:36655"/>
        <dbReference type="ChEBI" id="CHEBI:137001"/>
        <dbReference type="ChEBI" id="CHEBI:142768"/>
        <dbReference type="EC" id="4.3.2.5"/>
    </reaction>
</comment>
<evidence type="ECO:0000313" key="28">
    <source>
        <dbReference type="Proteomes" id="UP001634394"/>
    </source>
</evidence>
<keyword evidence="23" id="KW-0472">Membrane</keyword>
<protein>
    <submittedName>
        <fullName evidence="27">Uncharacterized protein</fullName>
    </submittedName>
</protein>
<evidence type="ECO:0000256" key="17">
    <source>
        <dbReference type="ARBA" id="ARBA00048431"/>
    </source>
</evidence>
<dbReference type="GO" id="GO:0004504">
    <property type="term" value="F:peptidylglycine monooxygenase activity"/>
    <property type="evidence" value="ECO:0007669"/>
    <property type="project" value="UniProtKB-EC"/>
</dbReference>
<feature type="binding site" evidence="19">
    <location>
        <position position="287"/>
    </location>
    <ligand>
        <name>Cu(2+)</name>
        <dbReference type="ChEBI" id="CHEBI:29036"/>
        <label>1</label>
        <note>catalytic</note>
    </ligand>
</feature>
<feature type="binding site" evidence="19">
    <location>
        <position position="548"/>
    </location>
    <ligand>
        <name>Ca(2+)</name>
        <dbReference type="ChEBI" id="CHEBI:29108"/>
        <note>structural</note>
    </ligand>
</feature>
<feature type="disulfide bond" evidence="20">
    <location>
        <begin position="266"/>
        <end position="288"/>
    </location>
</feature>
<proteinExistence type="inferred from homology"/>
<evidence type="ECO:0000256" key="9">
    <source>
        <dbReference type="ARBA" id="ARBA00022737"/>
    </source>
</evidence>
<evidence type="ECO:0000256" key="21">
    <source>
        <dbReference type="PROSITE-ProRule" id="PRU00504"/>
    </source>
</evidence>
<dbReference type="GO" id="GO:0004598">
    <property type="term" value="F:peptidylamidoglycolate lyase activity"/>
    <property type="evidence" value="ECO:0007669"/>
    <property type="project" value="UniProtKB-EC"/>
</dbReference>
<feature type="region of interest" description="Disordered" evidence="22">
    <location>
        <begin position="475"/>
        <end position="494"/>
    </location>
</feature>
<comment type="similarity">
    <text evidence="4">In the N-terminal section; belongs to the copper type II ascorbate-dependent monooxygenase family.</text>
</comment>
<feature type="binding site" evidence="19">
    <location>
        <position position="716"/>
    </location>
    <ligand>
        <name>Zn(2+)</name>
        <dbReference type="ChEBI" id="CHEBI:29105"/>
        <note>catalytic</note>
    </ligand>
</feature>
<feature type="binding site" evidence="19">
    <location>
        <position position="82"/>
    </location>
    <ligand>
        <name>Cu(2+)</name>
        <dbReference type="ChEBI" id="CHEBI:29036"/>
        <label>1</label>
        <note>catalytic</note>
    </ligand>
</feature>
<dbReference type="Pfam" id="PF01436">
    <property type="entry name" value="NHL"/>
    <property type="match status" value="2"/>
</dbReference>
<evidence type="ECO:0000313" key="27">
    <source>
        <dbReference type="EMBL" id="KAL3867132.1"/>
    </source>
</evidence>
<comment type="subcellular location">
    <subcellularLocation>
        <location evidence="2">Secreted</location>
    </subcellularLocation>
</comment>
<dbReference type="Gene3D" id="2.60.120.230">
    <property type="match status" value="1"/>
</dbReference>
<keyword evidence="14" id="KW-0325">Glycoprotein</keyword>
<feature type="binding site" evidence="19">
    <location>
        <position position="611"/>
    </location>
    <ligand>
        <name>Zn(2+)</name>
        <dbReference type="ChEBI" id="CHEBI:29105"/>
        <note>catalytic</note>
    </ligand>
</feature>
<evidence type="ECO:0000256" key="16">
    <source>
        <dbReference type="ARBA" id="ARBA00023268"/>
    </source>
</evidence>
<feature type="signal peptide" evidence="24">
    <location>
        <begin position="1"/>
        <end position="22"/>
    </location>
</feature>
<feature type="domain" description="Copper type II ascorbate-dependent monooxygenase N-terminal" evidence="25">
    <location>
        <begin position="41"/>
        <end position="150"/>
    </location>
</feature>
<evidence type="ECO:0000256" key="5">
    <source>
        <dbReference type="ARBA" id="ARBA00010676"/>
    </source>
</evidence>
<dbReference type="InterPro" id="IPR001258">
    <property type="entry name" value="NHL_repeat"/>
</dbReference>
<comment type="caution">
    <text evidence="27">The sequence shown here is derived from an EMBL/GenBank/DDBJ whole genome shotgun (WGS) entry which is preliminary data.</text>
</comment>
<feature type="region of interest" description="Disordered" evidence="22">
    <location>
        <begin position="433"/>
        <end position="458"/>
    </location>
</feature>
<dbReference type="InterPro" id="IPR024548">
    <property type="entry name" value="Cu2_monoox_C"/>
</dbReference>
<evidence type="ECO:0000256" key="6">
    <source>
        <dbReference type="ARBA" id="ARBA00022525"/>
    </source>
</evidence>
<name>A0ABD3VZV7_SINWO</name>
<dbReference type="Gene3D" id="2.60.120.310">
    <property type="entry name" value="Copper type II, ascorbate-dependent monooxygenase, N-terminal domain"/>
    <property type="match status" value="1"/>
</dbReference>
<evidence type="ECO:0000256" key="18">
    <source>
        <dbReference type="PIRSR" id="PIRSR600720-1"/>
    </source>
</evidence>
<dbReference type="AlphaFoldDB" id="A0ABD3VZV7"/>
<dbReference type="GO" id="GO:0005576">
    <property type="term" value="C:extracellular region"/>
    <property type="evidence" value="ECO:0007669"/>
    <property type="project" value="UniProtKB-SubCell"/>
</dbReference>
<evidence type="ECO:0000256" key="7">
    <source>
        <dbReference type="ARBA" id="ARBA00022723"/>
    </source>
</evidence>
<feature type="disulfide bond" evidence="20">
    <location>
        <begin position="728"/>
        <end position="739"/>
    </location>
</feature>
<keyword evidence="6" id="KW-0964">Secreted</keyword>
<feature type="binding site" evidence="19">
    <location>
        <position position="83"/>
    </location>
    <ligand>
        <name>Cu(2+)</name>
        <dbReference type="ChEBI" id="CHEBI:29036"/>
        <label>1</label>
        <note>catalytic</note>
    </ligand>
</feature>
<comment type="cofactor">
    <cofactor evidence="19">
        <name>Zn(2+)</name>
        <dbReference type="ChEBI" id="CHEBI:29105"/>
    </cofactor>
    <text evidence="19">Binds one Zn(2+) ion per subunit.</text>
</comment>
<evidence type="ECO:0000256" key="11">
    <source>
        <dbReference type="ARBA" id="ARBA00023008"/>
    </source>
</evidence>
<keyword evidence="10" id="KW-0560">Oxidoreductase</keyword>
<dbReference type="EMBL" id="JBJQND010000009">
    <property type="protein sequence ID" value="KAL3867132.1"/>
    <property type="molecule type" value="Genomic_DNA"/>
</dbReference>
<comment type="similarity">
    <text evidence="5">Belongs to the copper type II ascorbate-dependent monooxygenase family.</text>
</comment>
<keyword evidence="28" id="KW-1185">Reference proteome</keyword>
<dbReference type="Gene3D" id="2.120.10.30">
    <property type="entry name" value="TolB, C-terminal domain"/>
    <property type="match status" value="1"/>
</dbReference>
<dbReference type="InterPro" id="IPR011042">
    <property type="entry name" value="6-blade_b-propeller_TolB-like"/>
</dbReference>
<reference evidence="27 28" key="1">
    <citation type="submission" date="2024-11" db="EMBL/GenBank/DDBJ databases">
        <title>Chromosome-level genome assembly of the freshwater bivalve Anodonta woodiana.</title>
        <authorList>
            <person name="Chen X."/>
        </authorList>
    </citation>
    <scope>NUCLEOTIDE SEQUENCE [LARGE SCALE GENOMIC DNA]</scope>
    <source>
        <strain evidence="27">MN2024</strain>
        <tissue evidence="27">Gills</tissue>
    </source>
</reference>
<comment type="cofactor">
    <cofactor evidence="19">
        <name>Cu(2+)</name>
        <dbReference type="ChEBI" id="CHEBI:29036"/>
    </cofactor>
    <text evidence="19">Binds 2 Cu(2+) ions per subunit.</text>
</comment>
<feature type="transmembrane region" description="Helical" evidence="23">
    <location>
        <begin position="888"/>
        <end position="908"/>
    </location>
</feature>
<evidence type="ECO:0000256" key="24">
    <source>
        <dbReference type="SAM" id="SignalP"/>
    </source>
</evidence>
<evidence type="ECO:0000256" key="15">
    <source>
        <dbReference type="ARBA" id="ARBA00023239"/>
    </source>
</evidence>
<evidence type="ECO:0000256" key="1">
    <source>
        <dbReference type="ARBA" id="ARBA00000686"/>
    </source>
</evidence>
<dbReference type="FunFam" id="2.60.120.310:FF:000005">
    <property type="entry name" value="Peptidylglycine alpha-hydroxylating monooxygenase"/>
    <property type="match status" value="1"/>
</dbReference>
<feature type="binding site" evidence="19">
    <location>
        <position position="813"/>
    </location>
    <ligand>
        <name>Ca(2+)</name>
        <dbReference type="ChEBI" id="CHEBI:29108"/>
        <note>structural</note>
    </ligand>
</feature>
<keyword evidence="15" id="KW-0456">Lyase</keyword>
<dbReference type="PRINTS" id="PR00790">
    <property type="entry name" value="PAMONOXGNASE"/>
</dbReference>
<feature type="disulfide bond" evidence="20">
    <location>
        <begin position="659"/>
        <end position="679"/>
    </location>
</feature>
<dbReference type="SUPFAM" id="SSF63829">
    <property type="entry name" value="Calcium-dependent phosphotriesterase"/>
    <property type="match status" value="1"/>
</dbReference>
<dbReference type="CDD" id="cd14958">
    <property type="entry name" value="NHL_PAL_like"/>
    <property type="match status" value="1"/>
</dbReference>
<comment type="similarity">
    <text evidence="3">In the C-terminal section; belongs to the peptidyl-alpha-hydroxyglycine alpha-amidating lyase family.</text>
</comment>
<feature type="compositionally biased region" description="Basic and acidic residues" evidence="22">
    <location>
        <begin position="475"/>
        <end position="485"/>
    </location>
</feature>
<organism evidence="27 28">
    <name type="scientific">Sinanodonta woodiana</name>
    <name type="common">Chinese pond mussel</name>
    <name type="synonym">Anodonta woodiana</name>
    <dbReference type="NCBI Taxonomy" id="1069815"/>
    <lineage>
        <taxon>Eukaryota</taxon>
        <taxon>Metazoa</taxon>
        <taxon>Spiralia</taxon>
        <taxon>Lophotrochozoa</taxon>
        <taxon>Mollusca</taxon>
        <taxon>Bivalvia</taxon>
        <taxon>Autobranchia</taxon>
        <taxon>Heteroconchia</taxon>
        <taxon>Palaeoheterodonta</taxon>
        <taxon>Unionida</taxon>
        <taxon>Unionoidea</taxon>
        <taxon>Unionidae</taxon>
        <taxon>Unioninae</taxon>
        <taxon>Sinanodonta</taxon>
    </lineage>
</organism>
<dbReference type="InterPro" id="IPR014784">
    <property type="entry name" value="Cu2_ascorb_mOase-like_C"/>
</dbReference>
<dbReference type="EMBL" id="JBJQND010000009">
    <property type="protein sequence ID" value="KAL3867133.1"/>
    <property type="molecule type" value="Genomic_DNA"/>
</dbReference>
<evidence type="ECO:0000256" key="12">
    <source>
        <dbReference type="ARBA" id="ARBA00023033"/>
    </source>
</evidence>
<evidence type="ECO:0000256" key="2">
    <source>
        <dbReference type="ARBA" id="ARBA00004613"/>
    </source>
</evidence>
<evidence type="ECO:0000256" key="19">
    <source>
        <dbReference type="PIRSR" id="PIRSR600720-2"/>
    </source>
</evidence>
<evidence type="ECO:0000256" key="23">
    <source>
        <dbReference type="SAM" id="Phobius"/>
    </source>
</evidence>
<gene>
    <name evidence="27" type="ORF">ACJMK2_044358</name>
</gene>
<dbReference type="PROSITE" id="PS51125">
    <property type="entry name" value="NHL"/>
    <property type="match status" value="3"/>
</dbReference>
<keyword evidence="12" id="KW-0503">Monooxygenase</keyword>
<evidence type="ECO:0000256" key="14">
    <source>
        <dbReference type="ARBA" id="ARBA00023180"/>
    </source>
</evidence>
<accession>A0ABD3VZV7</accession>
<evidence type="ECO:0000259" key="25">
    <source>
        <dbReference type="Pfam" id="PF01082"/>
    </source>
</evidence>
<feature type="domain" description="Copper type II ascorbate-dependent monooxygenase C-terminal" evidence="26">
    <location>
        <begin position="173"/>
        <end position="308"/>
    </location>
</feature>
<dbReference type="PANTHER" id="PTHR10680:SF14">
    <property type="entry name" value="PEPTIDYL-GLYCINE ALPHA-AMIDATING MONOOXYGENASE"/>
    <property type="match status" value="1"/>
</dbReference>
<keyword evidence="13 20" id="KW-1015">Disulfide bond</keyword>
<evidence type="ECO:0000259" key="26">
    <source>
        <dbReference type="Pfam" id="PF03712"/>
    </source>
</evidence>
<evidence type="ECO:0000256" key="3">
    <source>
        <dbReference type="ARBA" id="ARBA00006026"/>
    </source>
</evidence>
<keyword evidence="11 19" id="KW-0186">Copper</keyword>
<evidence type="ECO:0000256" key="20">
    <source>
        <dbReference type="PIRSR" id="PIRSR600720-3"/>
    </source>
</evidence>
<feature type="repeat" description="NHL" evidence="21">
    <location>
        <begin position="596"/>
        <end position="637"/>
    </location>
</feature>
<keyword evidence="9" id="KW-0677">Repeat</keyword>
<dbReference type="InterPro" id="IPR000323">
    <property type="entry name" value="Cu2_ascorb_mOase_N"/>
</dbReference>
<dbReference type="InterPro" id="IPR000720">
    <property type="entry name" value="PHM/PAL"/>
</dbReference>
<dbReference type="Proteomes" id="UP001634394">
    <property type="component" value="Unassembled WGS sequence"/>
</dbReference>
<feature type="binding site" evidence="19">
    <location>
        <position position="218"/>
    </location>
    <ligand>
        <name>Cu(2+)</name>
        <dbReference type="ChEBI" id="CHEBI:29036"/>
        <label>1</label>
        <note>catalytic</note>
    </ligand>
</feature>
<feature type="binding site" evidence="18">
    <location>
        <position position="678"/>
    </location>
    <ligand>
        <name>a protein</name>
        <dbReference type="ChEBI" id="CHEBI:16541"/>
    </ligand>
    <ligandPart>
        <name>C-terminal Xaa-(2S)-2-hydroxyglycine residue</name>
        <dbReference type="ChEBI" id="CHEBI:142768"/>
    </ligandPart>
</feature>
<evidence type="ECO:0000256" key="10">
    <source>
        <dbReference type="ARBA" id="ARBA00023002"/>
    </source>
</evidence>
<evidence type="ECO:0000256" key="13">
    <source>
        <dbReference type="ARBA" id="ARBA00023157"/>
    </source>
</evidence>
<comment type="catalytic activity">
    <reaction evidence="17">
        <text>a [peptide]-C-terminal glycine + 2 L-ascorbate + O2 = a [peptide]-C-terminal (2S)-2-hydroxyglycine + 2 monodehydro-L-ascorbate radical + H2O</text>
        <dbReference type="Rhea" id="RHEA:21452"/>
        <dbReference type="Rhea" id="RHEA-COMP:13486"/>
        <dbReference type="Rhea" id="RHEA-COMP:15321"/>
        <dbReference type="ChEBI" id="CHEBI:15377"/>
        <dbReference type="ChEBI" id="CHEBI:15379"/>
        <dbReference type="ChEBI" id="CHEBI:38290"/>
        <dbReference type="ChEBI" id="CHEBI:59513"/>
        <dbReference type="ChEBI" id="CHEBI:137000"/>
        <dbReference type="ChEBI" id="CHEBI:142768"/>
        <dbReference type="EC" id="1.14.17.3"/>
    </reaction>
</comment>
<dbReference type="InterPro" id="IPR008977">
    <property type="entry name" value="PHM/PNGase_F_dom_sf"/>
</dbReference>
<keyword evidence="23" id="KW-0812">Transmembrane</keyword>
<keyword evidence="19" id="KW-0862">Zinc</keyword>
<feature type="binding site" evidence="19">
    <location>
        <position position="146"/>
    </location>
    <ligand>
        <name>Cu(2+)</name>
        <dbReference type="ChEBI" id="CHEBI:29036"/>
        <label>1</label>
        <note>catalytic</note>
    </ligand>
</feature>
<dbReference type="PANTHER" id="PTHR10680">
    <property type="entry name" value="PEPTIDYL-GLYCINE ALPHA-AMIDATING MONOOXYGENASE"/>
    <property type="match status" value="1"/>
</dbReference>
<dbReference type="Pfam" id="PF03712">
    <property type="entry name" value="Cu2_monoox_C"/>
    <property type="match status" value="1"/>
</dbReference>
<evidence type="ECO:0000256" key="4">
    <source>
        <dbReference type="ARBA" id="ARBA00010263"/>
    </source>
</evidence>
<feature type="compositionally biased region" description="Acidic residues" evidence="22">
    <location>
        <begin position="948"/>
        <end position="961"/>
    </location>
</feature>